<accession>A0ABR8N0P2</accession>
<dbReference type="SUPFAM" id="SSF53955">
    <property type="entry name" value="Lysozyme-like"/>
    <property type="match status" value="1"/>
</dbReference>
<sequence>MGTDNLVGFTGLEYDFTSGLSYARARYFDSSIGRFISEDTYLGDMKQPLSLNLYTYVKNNPLLLIDPSGHDSVCNSQESCQKYYEGLTIKSTYHVASEKIADFIKSYEKFSAKPYYATPDEKKRGIQTIGYGHKILKGEKFPSNGITKEKALGLLKSDMKTKAENYVNAFTEKNSVSLLQQEYDALVSWKFNGGNFLESDPGKMLKEGNYTSEEFKNEMLQWVKGSGKKLPGLYRRRYDEWEIFALGEYQPYPDREIPKDF</sequence>
<comment type="similarity">
    <text evidence="4">Belongs to the glycosyl hydrolase 24 family.</text>
</comment>
<keyword evidence="4" id="KW-0326">Glycosidase</keyword>
<dbReference type="InterPro" id="IPR002196">
    <property type="entry name" value="Glyco_hydro_24"/>
</dbReference>
<dbReference type="Gene3D" id="2.180.10.10">
    <property type="entry name" value="RHS repeat-associated core"/>
    <property type="match status" value="1"/>
</dbReference>
<dbReference type="PANTHER" id="PTHR38107">
    <property type="match status" value="1"/>
</dbReference>
<evidence type="ECO:0000313" key="6">
    <source>
        <dbReference type="Proteomes" id="UP000609346"/>
    </source>
</evidence>
<reference evidence="5 6" key="1">
    <citation type="submission" date="2020-09" db="EMBL/GenBank/DDBJ databases">
        <title>Paenibacillus sp. strain PR3 16S rRNA gene Genome sequencing and assembly.</title>
        <authorList>
            <person name="Kim J."/>
        </authorList>
    </citation>
    <scope>NUCLEOTIDE SEQUENCE [LARGE SCALE GENOMIC DNA]</scope>
    <source>
        <strain evidence="5 6">PR3</strain>
    </source>
</reference>
<dbReference type="GO" id="GO:0016787">
    <property type="term" value="F:hydrolase activity"/>
    <property type="evidence" value="ECO:0007669"/>
    <property type="project" value="UniProtKB-KW"/>
</dbReference>
<dbReference type="NCBIfam" id="TIGR03696">
    <property type="entry name" value="Rhs_assc_core"/>
    <property type="match status" value="1"/>
</dbReference>
<keyword evidence="6" id="KW-1185">Reference proteome</keyword>
<dbReference type="InterPro" id="IPR023346">
    <property type="entry name" value="Lysozyme-like_dom_sf"/>
</dbReference>
<evidence type="ECO:0000256" key="1">
    <source>
        <dbReference type="ARBA" id="ARBA00022529"/>
    </source>
</evidence>
<dbReference type="Proteomes" id="UP000609346">
    <property type="component" value="Unassembled WGS sequence"/>
</dbReference>
<dbReference type="PANTHER" id="PTHR38107:SF3">
    <property type="entry name" value="LYSOZYME RRRD-RELATED"/>
    <property type="match status" value="1"/>
</dbReference>
<organism evidence="5 6">
    <name type="scientific">Paenibacillus terricola</name>
    <dbReference type="NCBI Taxonomy" id="2763503"/>
    <lineage>
        <taxon>Bacteria</taxon>
        <taxon>Bacillati</taxon>
        <taxon>Bacillota</taxon>
        <taxon>Bacilli</taxon>
        <taxon>Bacillales</taxon>
        <taxon>Paenibacillaceae</taxon>
        <taxon>Paenibacillus</taxon>
    </lineage>
</organism>
<comment type="caution">
    <text evidence="5">The sequence shown here is derived from an EMBL/GenBank/DDBJ whole genome shotgun (WGS) entry which is preliminary data.</text>
</comment>
<keyword evidence="1 4" id="KW-0929">Antimicrobial</keyword>
<dbReference type="RefSeq" id="WP_191205215.1">
    <property type="nucleotide sequence ID" value="NZ_JACXZA010000005.1"/>
</dbReference>
<keyword evidence="2 4" id="KW-0081">Bacteriolytic enzyme</keyword>
<keyword evidence="4 5" id="KW-0378">Hydrolase</keyword>
<keyword evidence="3" id="KW-1035">Host cytoplasm</keyword>
<dbReference type="InterPro" id="IPR023347">
    <property type="entry name" value="Lysozyme_dom_sf"/>
</dbReference>
<dbReference type="Gene3D" id="1.10.530.40">
    <property type="match status" value="1"/>
</dbReference>
<evidence type="ECO:0000256" key="4">
    <source>
        <dbReference type="RuleBase" id="RU003788"/>
    </source>
</evidence>
<evidence type="ECO:0000313" key="5">
    <source>
        <dbReference type="EMBL" id="MBD3920902.1"/>
    </source>
</evidence>
<dbReference type="InterPro" id="IPR051018">
    <property type="entry name" value="Bacteriophage_GH24"/>
</dbReference>
<dbReference type="EC" id="3.2.1.17" evidence="4"/>
<dbReference type="Pfam" id="PF00959">
    <property type="entry name" value="Phage_lysozyme"/>
    <property type="match status" value="1"/>
</dbReference>
<dbReference type="InterPro" id="IPR033907">
    <property type="entry name" value="Endolysin_autolysin"/>
</dbReference>
<dbReference type="CDD" id="cd00737">
    <property type="entry name" value="lyz_endolysin_autolysin"/>
    <property type="match status" value="1"/>
</dbReference>
<dbReference type="EMBL" id="JACXZA010000005">
    <property type="protein sequence ID" value="MBD3920902.1"/>
    <property type="molecule type" value="Genomic_DNA"/>
</dbReference>
<comment type="catalytic activity">
    <reaction evidence="4">
        <text>Hydrolysis of (1-&gt;4)-beta-linkages between N-acetylmuramic acid and N-acetyl-D-glucosamine residues in a peptidoglycan and between N-acetyl-D-glucosamine residues in chitodextrins.</text>
        <dbReference type="EC" id="3.2.1.17"/>
    </reaction>
</comment>
<proteinExistence type="inferred from homology"/>
<evidence type="ECO:0000256" key="2">
    <source>
        <dbReference type="ARBA" id="ARBA00022638"/>
    </source>
</evidence>
<dbReference type="InterPro" id="IPR022385">
    <property type="entry name" value="Rhs_assc_core"/>
</dbReference>
<gene>
    <name evidence="5" type="ORF">H8B09_19205</name>
</gene>
<protein>
    <recommendedName>
        <fullName evidence="4">Lysozyme</fullName>
        <ecNumber evidence="4">3.2.1.17</ecNumber>
    </recommendedName>
</protein>
<evidence type="ECO:0000256" key="3">
    <source>
        <dbReference type="ARBA" id="ARBA00023200"/>
    </source>
</evidence>
<name>A0ABR8N0P2_9BACL</name>